<sequence>MIRIATAARATAVAVLTGAAALGLAMGTAQAAPGTPSPSSSGGVLYGDPTAAAPFWRYQQYDDDCVEMAVADVVGELIGTQPSEREIVALAQSTPSSVHPGPIYQKPTRHRSGDGTSFDDEPTLLAHYGIHAVSTDRDSAATTHVPTGMTALEQDLAKGSKVIAGVNAEVIWGDPVEDKDSDGNPLANHAVVVTGVDTAVGVVHLNDRGSDHGRDEQVPIDVFIRSWDGSDDQMTVTS</sequence>
<reference evidence="3 4" key="1">
    <citation type="journal article" date="2019" name="Emerg. Microbes Infect.">
        <title>Comprehensive subspecies identification of 175 nontuberculous mycobacteria species based on 7547 genomic profiles.</title>
        <authorList>
            <person name="Matsumoto Y."/>
            <person name="Kinjo T."/>
            <person name="Motooka D."/>
            <person name="Nabeya D."/>
            <person name="Jung N."/>
            <person name="Uechi K."/>
            <person name="Horii T."/>
            <person name="Iida T."/>
            <person name="Fujita J."/>
            <person name="Nakamura S."/>
        </authorList>
    </citation>
    <scope>NUCLEOTIDE SEQUENCE [LARGE SCALE GENOMIC DNA]</scope>
    <source>
        <strain evidence="3 4">JCM 17783</strain>
    </source>
</reference>
<proteinExistence type="predicted"/>
<keyword evidence="2" id="KW-0732">Signal</keyword>
<dbReference type="RefSeq" id="WP_163789838.1">
    <property type="nucleotide sequence ID" value="NZ_AP022587.1"/>
</dbReference>
<feature type="region of interest" description="Disordered" evidence="1">
    <location>
        <begin position="94"/>
        <end position="117"/>
    </location>
</feature>
<dbReference type="KEGG" id="msto:MSTO_20160"/>
<protein>
    <recommendedName>
        <fullName evidence="5">Peptidase C39-like domain-containing protein</fullName>
    </recommendedName>
</protein>
<evidence type="ECO:0000256" key="2">
    <source>
        <dbReference type="SAM" id="SignalP"/>
    </source>
</evidence>
<organism evidence="3 4">
    <name type="scientific">Mycobacterium stomatepiae</name>
    <dbReference type="NCBI Taxonomy" id="470076"/>
    <lineage>
        <taxon>Bacteria</taxon>
        <taxon>Bacillati</taxon>
        <taxon>Actinomycetota</taxon>
        <taxon>Actinomycetes</taxon>
        <taxon>Mycobacteriales</taxon>
        <taxon>Mycobacteriaceae</taxon>
        <taxon>Mycobacterium</taxon>
        <taxon>Mycobacterium simiae complex</taxon>
    </lineage>
</organism>
<feature type="chain" id="PRO_5029908090" description="Peptidase C39-like domain-containing protein" evidence="2">
    <location>
        <begin position="32"/>
        <end position="238"/>
    </location>
</feature>
<gene>
    <name evidence="3" type="ORF">MSTO_20160</name>
</gene>
<name>A0A7I7Q6Q8_9MYCO</name>
<keyword evidence="4" id="KW-1185">Reference proteome</keyword>
<dbReference type="Proteomes" id="UP000467130">
    <property type="component" value="Chromosome"/>
</dbReference>
<dbReference type="EMBL" id="AP022587">
    <property type="protein sequence ID" value="BBY21811.1"/>
    <property type="molecule type" value="Genomic_DNA"/>
</dbReference>
<accession>A0A7I7Q6Q8</accession>
<evidence type="ECO:0000313" key="3">
    <source>
        <dbReference type="EMBL" id="BBY21811.1"/>
    </source>
</evidence>
<evidence type="ECO:0000313" key="4">
    <source>
        <dbReference type="Proteomes" id="UP000467130"/>
    </source>
</evidence>
<evidence type="ECO:0000256" key="1">
    <source>
        <dbReference type="SAM" id="MobiDB-lite"/>
    </source>
</evidence>
<feature type="signal peptide" evidence="2">
    <location>
        <begin position="1"/>
        <end position="31"/>
    </location>
</feature>
<dbReference type="AlphaFoldDB" id="A0A7I7Q6Q8"/>
<evidence type="ECO:0008006" key="5">
    <source>
        <dbReference type="Google" id="ProtNLM"/>
    </source>
</evidence>
<dbReference type="Gene3D" id="3.90.70.10">
    <property type="entry name" value="Cysteine proteinases"/>
    <property type="match status" value="1"/>
</dbReference>